<keyword evidence="4" id="KW-1185">Reference proteome</keyword>
<evidence type="ECO:0000313" key="4">
    <source>
        <dbReference type="Proteomes" id="UP000656732"/>
    </source>
</evidence>
<protein>
    <recommendedName>
        <fullName evidence="5">Lipoprotein</fullName>
    </recommendedName>
</protein>
<dbReference type="EMBL" id="BMTU01000018">
    <property type="protein sequence ID" value="GGR06063.1"/>
    <property type="molecule type" value="Genomic_DNA"/>
</dbReference>
<reference evidence="3" key="1">
    <citation type="journal article" date="2014" name="Int. J. Syst. Evol. Microbiol.">
        <title>Complete genome sequence of Corynebacterium casei LMG S-19264T (=DSM 44701T), isolated from a smear-ripened cheese.</title>
        <authorList>
            <consortium name="US DOE Joint Genome Institute (JGI-PGF)"/>
            <person name="Walter F."/>
            <person name="Albersmeier A."/>
            <person name="Kalinowski J."/>
            <person name="Ruckert C."/>
        </authorList>
    </citation>
    <scope>NUCLEOTIDE SEQUENCE</scope>
    <source>
        <strain evidence="3">JCM 4403</strain>
    </source>
</reference>
<feature type="chain" id="PRO_5038537222" description="Lipoprotein" evidence="2">
    <location>
        <begin position="22"/>
        <end position="207"/>
    </location>
</feature>
<proteinExistence type="predicted"/>
<feature type="signal peptide" evidence="2">
    <location>
        <begin position="1"/>
        <end position="21"/>
    </location>
</feature>
<dbReference type="RefSeq" id="WP_229847020.1">
    <property type="nucleotide sequence ID" value="NZ_BMTU01000018.1"/>
</dbReference>
<evidence type="ECO:0008006" key="5">
    <source>
        <dbReference type="Google" id="ProtNLM"/>
    </source>
</evidence>
<gene>
    <name evidence="3" type="ORF">GCM10010280_62490</name>
</gene>
<evidence type="ECO:0000313" key="3">
    <source>
        <dbReference type="EMBL" id="GGR06063.1"/>
    </source>
</evidence>
<evidence type="ECO:0000256" key="2">
    <source>
        <dbReference type="SAM" id="SignalP"/>
    </source>
</evidence>
<reference evidence="3" key="2">
    <citation type="submission" date="2020-09" db="EMBL/GenBank/DDBJ databases">
        <authorList>
            <person name="Sun Q."/>
            <person name="Ohkuma M."/>
        </authorList>
    </citation>
    <scope>NUCLEOTIDE SEQUENCE</scope>
    <source>
        <strain evidence="3">JCM 4403</strain>
    </source>
</reference>
<keyword evidence="2" id="KW-0732">Signal</keyword>
<accession>A0A918C4B3</accession>
<feature type="region of interest" description="Disordered" evidence="1">
    <location>
        <begin position="24"/>
        <end position="91"/>
    </location>
</feature>
<dbReference type="Proteomes" id="UP000656732">
    <property type="component" value="Unassembled WGS sequence"/>
</dbReference>
<organism evidence="3 4">
    <name type="scientific">Streptomyces pilosus</name>
    <dbReference type="NCBI Taxonomy" id="28893"/>
    <lineage>
        <taxon>Bacteria</taxon>
        <taxon>Bacillati</taxon>
        <taxon>Actinomycetota</taxon>
        <taxon>Actinomycetes</taxon>
        <taxon>Kitasatosporales</taxon>
        <taxon>Streptomycetaceae</taxon>
        <taxon>Streptomyces</taxon>
    </lineage>
</organism>
<feature type="compositionally biased region" description="Low complexity" evidence="1">
    <location>
        <begin position="39"/>
        <end position="49"/>
    </location>
</feature>
<evidence type="ECO:0000256" key="1">
    <source>
        <dbReference type="SAM" id="MobiDB-lite"/>
    </source>
</evidence>
<comment type="caution">
    <text evidence="3">The sequence shown here is derived from an EMBL/GenBank/DDBJ whole genome shotgun (WGS) entry which is preliminary data.</text>
</comment>
<name>A0A918C4B3_9ACTN</name>
<sequence length="207" mass="21166">MLIRRSVTAVALLVLTLTACGTQPSGVRAAAPQSPPAPSGATPSSGPSSDTRPECARPAEAPTVPPSPSATRPTADADGLPEGSGDGAPHYAENHAYRMQASLSPEEQAWGAASARLVRAELERVRKAGGAGAYGAYPDERVVAALARLGCGEEHGVYVGNGFYSLHTGTVCVSGRVTREELTTEVHGAYAEPQPGTGPCVENRGGH</sequence>
<dbReference type="AlphaFoldDB" id="A0A918C4B3"/>
<dbReference type="PROSITE" id="PS51257">
    <property type="entry name" value="PROKAR_LIPOPROTEIN"/>
    <property type="match status" value="1"/>
</dbReference>